<keyword evidence="2" id="KW-1185">Reference proteome</keyword>
<evidence type="ECO:0000313" key="1">
    <source>
        <dbReference type="EMBL" id="GFN78159.1"/>
    </source>
</evidence>
<organism evidence="1 2">
    <name type="scientific">Plakobranchus ocellatus</name>
    <dbReference type="NCBI Taxonomy" id="259542"/>
    <lineage>
        <taxon>Eukaryota</taxon>
        <taxon>Metazoa</taxon>
        <taxon>Spiralia</taxon>
        <taxon>Lophotrochozoa</taxon>
        <taxon>Mollusca</taxon>
        <taxon>Gastropoda</taxon>
        <taxon>Heterobranchia</taxon>
        <taxon>Euthyneura</taxon>
        <taxon>Panpulmonata</taxon>
        <taxon>Sacoglossa</taxon>
        <taxon>Placobranchoidea</taxon>
        <taxon>Plakobranchidae</taxon>
        <taxon>Plakobranchus</taxon>
    </lineage>
</organism>
<keyword evidence="1" id="KW-0808">Transferase</keyword>
<dbReference type="Proteomes" id="UP000735302">
    <property type="component" value="Unassembled WGS sequence"/>
</dbReference>
<sequence length="154" mass="17442">MCRCKASEAMARWKQSFAIINGDRSTSRENLDSKWSLKHFRTMLHLCAQTERENTSDEDASPDIFLGLIFGDNCNEFSTERHTTDCINLEVGIAMGCTKSPILFVWAMEVILRATKENESPNGDGSYMPPLKAFTDDTTILCSKENETRRMLFG</sequence>
<dbReference type="EMBL" id="BLXT01000557">
    <property type="protein sequence ID" value="GFN78159.1"/>
    <property type="molecule type" value="Genomic_DNA"/>
</dbReference>
<dbReference type="AlphaFoldDB" id="A0AAV3Y6R1"/>
<comment type="caution">
    <text evidence="1">The sequence shown here is derived from an EMBL/GenBank/DDBJ whole genome shotgun (WGS) entry which is preliminary data.</text>
</comment>
<proteinExistence type="predicted"/>
<accession>A0AAV3Y6R1</accession>
<dbReference type="GO" id="GO:0003964">
    <property type="term" value="F:RNA-directed DNA polymerase activity"/>
    <property type="evidence" value="ECO:0007669"/>
    <property type="project" value="UniProtKB-KW"/>
</dbReference>
<keyword evidence="1" id="KW-0548">Nucleotidyltransferase</keyword>
<evidence type="ECO:0000313" key="2">
    <source>
        <dbReference type="Proteomes" id="UP000735302"/>
    </source>
</evidence>
<reference evidence="1 2" key="1">
    <citation type="journal article" date="2021" name="Elife">
        <title>Chloroplast acquisition without the gene transfer in kleptoplastic sea slugs, Plakobranchus ocellatus.</title>
        <authorList>
            <person name="Maeda T."/>
            <person name="Takahashi S."/>
            <person name="Yoshida T."/>
            <person name="Shimamura S."/>
            <person name="Takaki Y."/>
            <person name="Nagai Y."/>
            <person name="Toyoda A."/>
            <person name="Suzuki Y."/>
            <person name="Arimoto A."/>
            <person name="Ishii H."/>
            <person name="Satoh N."/>
            <person name="Nishiyama T."/>
            <person name="Hasebe M."/>
            <person name="Maruyama T."/>
            <person name="Minagawa J."/>
            <person name="Obokata J."/>
            <person name="Shigenobu S."/>
        </authorList>
    </citation>
    <scope>NUCLEOTIDE SEQUENCE [LARGE SCALE GENOMIC DNA]</scope>
</reference>
<protein>
    <submittedName>
        <fullName evidence="1">Reverse transcriptase</fullName>
    </submittedName>
</protein>
<name>A0AAV3Y6R1_9GAST</name>
<keyword evidence="1" id="KW-0695">RNA-directed DNA polymerase</keyword>
<gene>
    <name evidence="1" type="ORF">PoB_000466500</name>
</gene>